<dbReference type="GeneID" id="94427111"/>
<dbReference type="EMBL" id="MIGC01001670">
    <property type="protein sequence ID" value="PHJ22444.1"/>
    <property type="molecule type" value="Genomic_DNA"/>
</dbReference>
<protein>
    <submittedName>
        <fullName evidence="2">Alveolin domain containing intermediate filament imc12</fullName>
    </submittedName>
</protein>
<gene>
    <name evidence="2" type="ORF">CSUI_003705</name>
</gene>
<evidence type="ECO:0000313" key="2">
    <source>
        <dbReference type="EMBL" id="PHJ22444.1"/>
    </source>
</evidence>
<keyword evidence="3" id="KW-1185">Reference proteome</keyword>
<proteinExistence type="predicted"/>
<organism evidence="2 3">
    <name type="scientific">Cystoisospora suis</name>
    <dbReference type="NCBI Taxonomy" id="483139"/>
    <lineage>
        <taxon>Eukaryota</taxon>
        <taxon>Sar</taxon>
        <taxon>Alveolata</taxon>
        <taxon>Apicomplexa</taxon>
        <taxon>Conoidasida</taxon>
        <taxon>Coccidia</taxon>
        <taxon>Eucoccidiorida</taxon>
        <taxon>Eimeriorina</taxon>
        <taxon>Sarcocystidae</taxon>
        <taxon>Cystoisospora</taxon>
    </lineage>
</organism>
<dbReference type="Proteomes" id="UP000221165">
    <property type="component" value="Unassembled WGS sequence"/>
</dbReference>
<name>A0A2C6L426_9APIC</name>
<evidence type="ECO:0000313" key="3">
    <source>
        <dbReference type="Proteomes" id="UP000221165"/>
    </source>
</evidence>
<dbReference type="VEuPathDB" id="ToxoDB:CSUI_003705"/>
<dbReference type="AlphaFoldDB" id="A0A2C6L426"/>
<comment type="caution">
    <text evidence="2">The sequence shown here is derived from an EMBL/GenBank/DDBJ whole genome shotgun (WGS) entry which is preliminary data.</text>
</comment>
<dbReference type="OrthoDB" id="330677at2759"/>
<evidence type="ECO:0000256" key="1">
    <source>
        <dbReference type="SAM" id="MobiDB-lite"/>
    </source>
</evidence>
<dbReference type="RefSeq" id="XP_067924121.1">
    <property type="nucleotide sequence ID" value="XM_068063900.1"/>
</dbReference>
<sequence length="288" mass="31403">MTTPEYPVSSSVVPMKDHGGQGLESLPERRILFSPAPGTKVVDVPFVHYRQTLSVREVKVPVEITKVFVKRVEVEGNHEIPIIQPREVHVHETVRRNVPDPVDVYTIQAYKMPRIQPMYYDVEVPIYVPRYVEVPVPSHFVTLQEEIPSAVPVGPPYQNLNSAQVLRDAQVCSITSAGSAGDEADHSEEQLPLRMAGSGDLGQSGVSNEEAKLLAASLASSSLAREHSQQMMSRGYLRSSSRLADSVEASPRLLSSLNPESSLSAEGLNLGPTHSILGTVDHVIEAAS</sequence>
<accession>A0A2C6L426</accession>
<feature type="compositionally biased region" description="Polar residues" evidence="1">
    <location>
        <begin position="1"/>
        <end position="12"/>
    </location>
</feature>
<feature type="region of interest" description="Disordered" evidence="1">
    <location>
        <begin position="1"/>
        <end position="23"/>
    </location>
</feature>
<reference evidence="2 3" key="1">
    <citation type="journal article" date="2017" name="Int. J. Parasitol.">
        <title>The genome of the protozoan parasite Cystoisospora suis and a reverse vaccinology approach to identify vaccine candidates.</title>
        <authorList>
            <person name="Palmieri N."/>
            <person name="Shrestha A."/>
            <person name="Ruttkowski B."/>
            <person name="Beck T."/>
            <person name="Vogl C."/>
            <person name="Tomley F."/>
            <person name="Blake D.P."/>
            <person name="Joachim A."/>
        </authorList>
    </citation>
    <scope>NUCLEOTIDE SEQUENCE [LARGE SCALE GENOMIC DNA]</scope>
    <source>
        <strain evidence="2 3">Wien I</strain>
    </source>
</reference>